<evidence type="ECO:0000313" key="3">
    <source>
        <dbReference type="Proteomes" id="UP000027920"/>
    </source>
</evidence>
<dbReference type="InterPro" id="IPR037365">
    <property type="entry name" value="Slowmo/Ups"/>
</dbReference>
<sequence>MKFYESSFNYDYTFPAVTLAYFLRYPNPYSRHVLSSDVIDRYVDPETQRLHTIRLHLKKSKVPPGILKFLPGGLAGPNGSSQSYILERSTIDVKEGWMETESKNMEWTGILSVIERQSYKRQRLSETSATDGYRPQESTSCRTVVTFVSKLGQGKLLGRKKQEQANTSEEEEVPKQGFFASWSTAGIQRTVELIGVKRTKTALLNGKEGMNVVLERLRSGGVVAVLEGMRADRQEAMAGQEGPYKRVWLKRHEGDHDSD</sequence>
<dbReference type="InterPro" id="IPR006797">
    <property type="entry name" value="PRELI/MSF1_dom"/>
</dbReference>
<dbReference type="GeneID" id="25275715"/>
<dbReference type="Pfam" id="PF04707">
    <property type="entry name" value="PRELI"/>
    <property type="match status" value="1"/>
</dbReference>
<dbReference type="OrthoDB" id="341300at2759"/>
<dbReference type="RefSeq" id="XP_013265381.1">
    <property type="nucleotide sequence ID" value="XM_013409927.1"/>
</dbReference>
<dbReference type="HOGENOM" id="CLU_067902_0_0_1"/>
<dbReference type="PROSITE" id="PS50904">
    <property type="entry name" value="PRELI_MSF1"/>
    <property type="match status" value="1"/>
</dbReference>
<dbReference type="PANTHER" id="PTHR11158">
    <property type="entry name" value="MSF1/PX19 RELATED"/>
    <property type="match status" value="1"/>
</dbReference>
<dbReference type="Proteomes" id="UP000027920">
    <property type="component" value="Unassembled WGS sequence"/>
</dbReference>
<keyword evidence="3" id="KW-1185">Reference proteome</keyword>
<comment type="caution">
    <text evidence="2">The sequence shown here is derived from an EMBL/GenBank/DDBJ whole genome shotgun (WGS) entry which is preliminary data.</text>
</comment>
<dbReference type="EMBL" id="AMGV01000001">
    <property type="protein sequence ID" value="KEF62791.1"/>
    <property type="molecule type" value="Genomic_DNA"/>
</dbReference>
<evidence type="ECO:0000313" key="2">
    <source>
        <dbReference type="EMBL" id="KEF62791.1"/>
    </source>
</evidence>
<evidence type="ECO:0000259" key="1">
    <source>
        <dbReference type="PROSITE" id="PS50904"/>
    </source>
</evidence>
<dbReference type="AlphaFoldDB" id="A0A072PSH2"/>
<dbReference type="VEuPathDB" id="FungiDB:A1O9_00764"/>
<reference evidence="2 3" key="1">
    <citation type="submission" date="2013-03" db="EMBL/GenBank/DDBJ databases">
        <title>The Genome Sequence of Exophiala aquamarina CBS 119918.</title>
        <authorList>
            <consortium name="The Broad Institute Genomics Platform"/>
            <person name="Cuomo C."/>
            <person name="de Hoog S."/>
            <person name="Gorbushina A."/>
            <person name="Walker B."/>
            <person name="Young S.K."/>
            <person name="Zeng Q."/>
            <person name="Gargeya S."/>
            <person name="Fitzgerald M."/>
            <person name="Haas B."/>
            <person name="Abouelleil A."/>
            <person name="Allen A.W."/>
            <person name="Alvarado L."/>
            <person name="Arachchi H.M."/>
            <person name="Berlin A.M."/>
            <person name="Chapman S.B."/>
            <person name="Gainer-Dewar J."/>
            <person name="Goldberg J."/>
            <person name="Griggs A."/>
            <person name="Gujja S."/>
            <person name="Hansen M."/>
            <person name="Howarth C."/>
            <person name="Imamovic A."/>
            <person name="Ireland A."/>
            <person name="Larimer J."/>
            <person name="McCowan C."/>
            <person name="Murphy C."/>
            <person name="Pearson M."/>
            <person name="Poon T.W."/>
            <person name="Priest M."/>
            <person name="Roberts A."/>
            <person name="Saif S."/>
            <person name="Shea T."/>
            <person name="Sisk P."/>
            <person name="Sykes S."/>
            <person name="Wortman J."/>
            <person name="Nusbaum C."/>
            <person name="Birren B."/>
        </authorList>
    </citation>
    <scope>NUCLEOTIDE SEQUENCE [LARGE SCALE GENOMIC DNA]</scope>
    <source>
        <strain evidence="2 3">CBS 119918</strain>
    </source>
</reference>
<dbReference type="GO" id="GO:0005758">
    <property type="term" value="C:mitochondrial intermembrane space"/>
    <property type="evidence" value="ECO:0007669"/>
    <property type="project" value="InterPro"/>
</dbReference>
<name>A0A072PSH2_9EURO</name>
<feature type="domain" description="PRELI/MSF1" evidence="1">
    <location>
        <begin position="1"/>
        <end position="222"/>
    </location>
</feature>
<protein>
    <recommendedName>
        <fullName evidence="1">PRELI/MSF1 domain-containing protein</fullName>
    </recommendedName>
</protein>
<organism evidence="2 3">
    <name type="scientific">Exophiala aquamarina CBS 119918</name>
    <dbReference type="NCBI Taxonomy" id="1182545"/>
    <lineage>
        <taxon>Eukaryota</taxon>
        <taxon>Fungi</taxon>
        <taxon>Dikarya</taxon>
        <taxon>Ascomycota</taxon>
        <taxon>Pezizomycotina</taxon>
        <taxon>Eurotiomycetes</taxon>
        <taxon>Chaetothyriomycetidae</taxon>
        <taxon>Chaetothyriales</taxon>
        <taxon>Herpotrichiellaceae</taxon>
        <taxon>Exophiala</taxon>
    </lineage>
</organism>
<accession>A0A072PSH2</accession>
<gene>
    <name evidence="2" type="ORF">A1O9_00764</name>
</gene>
<proteinExistence type="predicted"/>
<dbReference type="STRING" id="1182545.A0A072PSH2"/>